<feature type="chain" id="PRO_5046271195" evidence="1">
    <location>
        <begin position="22"/>
        <end position="149"/>
    </location>
</feature>
<dbReference type="InterPro" id="IPR011051">
    <property type="entry name" value="RmlC_Cupin_sf"/>
</dbReference>
<evidence type="ECO:0000256" key="1">
    <source>
        <dbReference type="SAM" id="SignalP"/>
    </source>
</evidence>
<comment type="caution">
    <text evidence="2">The sequence shown here is derived from an EMBL/GenBank/DDBJ whole genome shotgun (WGS) entry which is preliminary data.</text>
</comment>
<keyword evidence="1" id="KW-0732">Signal</keyword>
<dbReference type="Proteomes" id="UP001301152">
    <property type="component" value="Unassembled WGS sequence"/>
</dbReference>
<reference evidence="2 3" key="1">
    <citation type="submission" date="2022-11" db="EMBL/GenBank/DDBJ databases">
        <title>Genome sequencing of Acetobacter type strain.</title>
        <authorList>
            <person name="Heo J."/>
            <person name="Lee D."/>
            <person name="Han B.-H."/>
            <person name="Hong S.-B."/>
            <person name="Kwon S.-W."/>
        </authorList>
    </citation>
    <scope>NUCLEOTIDE SEQUENCE [LARGE SCALE GENOMIC DNA]</scope>
    <source>
        <strain evidence="2 3">KACC 21253</strain>
    </source>
</reference>
<protein>
    <submittedName>
        <fullName evidence="2">Cupin domain-containing protein</fullName>
    </submittedName>
</protein>
<dbReference type="EMBL" id="JAPIUZ010000003">
    <property type="protein sequence ID" value="MCX2563745.1"/>
    <property type="molecule type" value="Genomic_DNA"/>
</dbReference>
<sequence>MSKFAFAVFTTACLAITPALAQKPHTTSSAHADVLVKSSTSWNGKPYTTYPAGQPQLTMLRMSIPANTALPWHTHPFPNSVYVLQGQLTIEDKASGKKQVFHAGEGFTESVDDVHRGVSGSTPTVLIITYSGTPGAATFKAEPGQKPEY</sequence>
<dbReference type="Gene3D" id="2.60.120.10">
    <property type="entry name" value="Jelly Rolls"/>
    <property type="match status" value="1"/>
</dbReference>
<dbReference type="RefSeq" id="WP_086553978.1">
    <property type="nucleotide sequence ID" value="NZ_JAPIUZ010000003.1"/>
</dbReference>
<name>A0ABT3QEN3_9PROT</name>
<accession>A0ABT3QEN3</accession>
<dbReference type="SUPFAM" id="SSF51182">
    <property type="entry name" value="RmlC-like cupins"/>
    <property type="match status" value="1"/>
</dbReference>
<keyword evidence="3" id="KW-1185">Reference proteome</keyword>
<feature type="signal peptide" evidence="1">
    <location>
        <begin position="1"/>
        <end position="21"/>
    </location>
</feature>
<evidence type="ECO:0000313" key="2">
    <source>
        <dbReference type="EMBL" id="MCX2563745.1"/>
    </source>
</evidence>
<dbReference type="CDD" id="cd02236">
    <property type="entry name" value="cupin_CV2614-like"/>
    <property type="match status" value="1"/>
</dbReference>
<gene>
    <name evidence="2" type="ORF">OQ497_07235</name>
</gene>
<evidence type="ECO:0000313" key="3">
    <source>
        <dbReference type="Proteomes" id="UP001301152"/>
    </source>
</evidence>
<proteinExistence type="predicted"/>
<organism evidence="2 3">
    <name type="scientific">Acetobacter thailandicus</name>
    <dbReference type="NCBI Taxonomy" id="1502842"/>
    <lineage>
        <taxon>Bacteria</taxon>
        <taxon>Pseudomonadati</taxon>
        <taxon>Pseudomonadota</taxon>
        <taxon>Alphaproteobacteria</taxon>
        <taxon>Acetobacterales</taxon>
        <taxon>Acetobacteraceae</taxon>
        <taxon>Acetobacter</taxon>
    </lineage>
</organism>
<dbReference type="InterPro" id="IPR014710">
    <property type="entry name" value="RmlC-like_jellyroll"/>
</dbReference>